<organism evidence="2">
    <name type="scientific">Capitella teleta</name>
    <name type="common">Polychaete worm</name>
    <dbReference type="NCBI Taxonomy" id="283909"/>
    <lineage>
        <taxon>Eukaryota</taxon>
        <taxon>Metazoa</taxon>
        <taxon>Spiralia</taxon>
        <taxon>Lophotrochozoa</taxon>
        <taxon>Annelida</taxon>
        <taxon>Polychaeta</taxon>
        <taxon>Sedentaria</taxon>
        <taxon>Scolecida</taxon>
        <taxon>Capitellidae</taxon>
        <taxon>Capitella</taxon>
    </lineage>
</organism>
<sequence>MAGYVVDPRDDLFITLNSHAVEGTLENVKSDFTINMAQPIQLSRGTWYCLLNCMTFSSKIINYNGSYENSGPEGGRGVTAGDVDEEEDEETPILPGLEEGDAGGEGKPKTISFTDVTDIAAVANDITSHVERIAYPPYPNPTTTTVDKGTYLQFYRNLSAEGDPPVYRKRGYPLQLEPVLNRCKDTATFFYYITEHGRLRNDSGTYLRLHDNGRLNFYTEHRIGFFVYGNDPASRKRMMRVFGHDENTISFDTGCTGNWQSPFVASKEKPEHGTPIDPYNLSAPYTWWGPSTASWVSADGNLGDFLNEDGKEFVHIC</sequence>
<dbReference type="EnsemblMetazoa" id="CapteT203857">
    <property type="protein sequence ID" value="CapteP203857"/>
    <property type="gene ID" value="CapteG203857"/>
</dbReference>
<evidence type="ECO:0000313" key="4">
    <source>
        <dbReference type="Proteomes" id="UP000014760"/>
    </source>
</evidence>
<accession>R7VM45</accession>
<dbReference type="EMBL" id="KB292062">
    <property type="protein sequence ID" value="ELU18200.1"/>
    <property type="molecule type" value="Genomic_DNA"/>
</dbReference>
<name>R7VM45_CAPTE</name>
<evidence type="ECO:0000313" key="2">
    <source>
        <dbReference type="EMBL" id="ELU18200.1"/>
    </source>
</evidence>
<dbReference type="EMBL" id="AMQN01016426">
    <property type="status" value="NOT_ANNOTATED_CDS"/>
    <property type="molecule type" value="Genomic_DNA"/>
</dbReference>
<dbReference type="Proteomes" id="UP000014760">
    <property type="component" value="Unassembled WGS sequence"/>
</dbReference>
<keyword evidence="4" id="KW-1185">Reference proteome</keyword>
<feature type="region of interest" description="Disordered" evidence="1">
    <location>
        <begin position="67"/>
        <end position="109"/>
    </location>
</feature>
<evidence type="ECO:0000256" key="1">
    <source>
        <dbReference type="SAM" id="MobiDB-lite"/>
    </source>
</evidence>
<proteinExistence type="predicted"/>
<feature type="compositionally biased region" description="Acidic residues" evidence="1">
    <location>
        <begin position="82"/>
        <end position="91"/>
    </location>
</feature>
<dbReference type="HOGENOM" id="CLU_877839_0_0_1"/>
<reference evidence="4" key="1">
    <citation type="submission" date="2012-12" db="EMBL/GenBank/DDBJ databases">
        <authorList>
            <person name="Hellsten U."/>
            <person name="Grimwood J."/>
            <person name="Chapman J.A."/>
            <person name="Shapiro H."/>
            <person name="Aerts A."/>
            <person name="Otillar R.P."/>
            <person name="Terry A.Y."/>
            <person name="Boore J.L."/>
            <person name="Simakov O."/>
            <person name="Marletaz F."/>
            <person name="Cho S.-J."/>
            <person name="Edsinger-Gonzales E."/>
            <person name="Havlak P."/>
            <person name="Kuo D.-H."/>
            <person name="Larsson T."/>
            <person name="Lv J."/>
            <person name="Arendt D."/>
            <person name="Savage R."/>
            <person name="Osoegawa K."/>
            <person name="de Jong P."/>
            <person name="Lindberg D.R."/>
            <person name="Seaver E.C."/>
            <person name="Weisblat D.A."/>
            <person name="Putnam N.H."/>
            <person name="Grigoriev I.V."/>
            <person name="Rokhsar D.S."/>
        </authorList>
    </citation>
    <scope>NUCLEOTIDE SEQUENCE</scope>
    <source>
        <strain evidence="4">I ESC-2004</strain>
    </source>
</reference>
<gene>
    <name evidence="2" type="ORF">CAPTEDRAFT_203857</name>
</gene>
<reference evidence="3" key="3">
    <citation type="submission" date="2015-06" db="UniProtKB">
        <authorList>
            <consortium name="EnsemblMetazoa"/>
        </authorList>
    </citation>
    <scope>IDENTIFICATION</scope>
</reference>
<protein>
    <submittedName>
        <fullName evidence="2 3">Uncharacterized protein</fullName>
    </submittedName>
</protein>
<dbReference type="AlphaFoldDB" id="R7VM45"/>
<evidence type="ECO:0000313" key="3">
    <source>
        <dbReference type="EnsemblMetazoa" id="CapteP203857"/>
    </source>
</evidence>
<reference evidence="2 4" key="2">
    <citation type="journal article" date="2013" name="Nature">
        <title>Insights into bilaterian evolution from three spiralian genomes.</title>
        <authorList>
            <person name="Simakov O."/>
            <person name="Marletaz F."/>
            <person name="Cho S.J."/>
            <person name="Edsinger-Gonzales E."/>
            <person name="Havlak P."/>
            <person name="Hellsten U."/>
            <person name="Kuo D.H."/>
            <person name="Larsson T."/>
            <person name="Lv J."/>
            <person name="Arendt D."/>
            <person name="Savage R."/>
            <person name="Osoegawa K."/>
            <person name="de Jong P."/>
            <person name="Grimwood J."/>
            <person name="Chapman J.A."/>
            <person name="Shapiro H."/>
            <person name="Aerts A."/>
            <person name="Otillar R.P."/>
            <person name="Terry A.Y."/>
            <person name="Boore J.L."/>
            <person name="Grigoriev I.V."/>
            <person name="Lindberg D.R."/>
            <person name="Seaver E.C."/>
            <person name="Weisblat D.A."/>
            <person name="Putnam N.H."/>
            <person name="Rokhsar D.S."/>
        </authorList>
    </citation>
    <scope>NUCLEOTIDE SEQUENCE</scope>
    <source>
        <strain evidence="2 4">I ESC-2004</strain>
    </source>
</reference>